<dbReference type="GO" id="GO:1904491">
    <property type="term" value="P:protein localization to ciliary transition zone"/>
    <property type="evidence" value="ECO:0007669"/>
    <property type="project" value="TreeGrafter"/>
</dbReference>
<dbReference type="PANTHER" id="PTHR31043">
    <property type="entry name" value="NEPHROCYSTIN-4"/>
    <property type="match status" value="1"/>
</dbReference>
<dbReference type="GO" id="GO:0097730">
    <property type="term" value="C:non-motile cilium"/>
    <property type="evidence" value="ECO:0007669"/>
    <property type="project" value="InterPro"/>
</dbReference>
<dbReference type="PANTHER" id="PTHR31043:SF3">
    <property type="entry name" value="NEPHROCYSTIN-4"/>
    <property type="match status" value="1"/>
</dbReference>
<keyword evidence="4" id="KW-1185">Reference proteome</keyword>
<dbReference type="GO" id="GO:0090090">
    <property type="term" value="P:negative regulation of canonical Wnt signaling pathway"/>
    <property type="evidence" value="ECO:0007669"/>
    <property type="project" value="InterPro"/>
</dbReference>
<dbReference type="Proteomes" id="UP001460270">
    <property type="component" value="Unassembled WGS sequence"/>
</dbReference>
<dbReference type="InterPro" id="IPR058688">
    <property type="entry name" value="Ig_NPHP4_2nd"/>
</dbReference>
<accession>A0AAW0MI92</accession>
<dbReference type="GO" id="GO:0036064">
    <property type="term" value="C:ciliary basal body"/>
    <property type="evidence" value="ECO:0007669"/>
    <property type="project" value="TreeGrafter"/>
</dbReference>
<reference evidence="4" key="1">
    <citation type="submission" date="2024-04" db="EMBL/GenBank/DDBJ databases">
        <title>Salinicola lusitanus LLJ914,a marine bacterium isolated from the Okinawa Trough.</title>
        <authorList>
            <person name="Li J."/>
        </authorList>
    </citation>
    <scope>NUCLEOTIDE SEQUENCE [LARGE SCALE GENOMIC DNA]</scope>
</reference>
<dbReference type="EMBL" id="JBBPFD010000165">
    <property type="protein sequence ID" value="KAK7879969.1"/>
    <property type="molecule type" value="Genomic_DNA"/>
</dbReference>
<evidence type="ECO:0008006" key="5">
    <source>
        <dbReference type="Google" id="ProtNLM"/>
    </source>
</evidence>
<evidence type="ECO:0000259" key="2">
    <source>
        <dbReference type="Pfam" id="PF26189"/>
    </source>
</evidence>
<protein>
    <recommendedName>
        <fullName evidence="5">Helicase ATP-binding domain-containing protein</fullName>
    </recommendedName>
</protein>
<organism evidence="3 4">
    <name type="scientific">Mugilogobius chulae</name>
    <name type="common">yellowstripe goby</name>
    <dbReference type="NCBI Taxonomy" id="88201"/>
    <lineage>
        <taxon>Eukaryota</taxon>
        <taxon>Metazoa</taxon>
        <taxon>Chordata</taxon>
        <taxon>Craniata</taxon>
        <taxon>Vertebrata</taxon>
        <taxon>Euteleostomi</taxon>
        <taxon>Actinopterygii</taxon>
        <taxon>Neopterygii</taxon>
        <taxon>Teleostei</taxon>
        <taxon>Neoteleostei</taxon>
        <taxon>Acanthomorphata</taxon>
        <taxon>Gobiaria</taxon>
        <taxon>Gobiiformes</taxon>
        <taxon>Gobioidei</taxon>
        <taxon>Gobiidae</taxon>
        <taxon>Gobionellinae</taxon>
        <taxon>Mugilogobius</taxon>
    </lineage>
</organism>
<dbReference type="Pfam" id="PF26189">
    <property type="entry name" value="Ig_NPHP4_2nd"/>
    <property type="match status" value="1"/>
</dbReference>
<dbReference type="GO" id="GO:0097546">
    <property type="term" value="C:ciliary base"/>
    <property type="evidence" value="ECO:0007669"/>
    <property type="project" value="TreeGrafter"/>
</dbReference>
<sequence>MSVCLLQSHMPERSQRSGRGVMCVSLNVTGPEQSAVTHAGAHEPRTRTLLPLSLSLLHTTGVLVRSEAQCSTSSGGVAKGKIFLRDVLWFLSFCLCVTVWFNTEDGKPLSILQLNVQPTPHVVDQTFRLYHPENSFLKKSIRLPPWDQHQGAEPCDEVTVHCSDPDVVCQTRKTVPGEPQDVYLKVPGSPSPHVRMFYVMLYTDKWQAAPCQVWQVYVHFLERVDMSAVSGQRSCQSLVLRGKHTVRKVRCYSSGPHELQLQRVENPIVIVVSPLVALMDDQIKEASNLSISAAKLGDNDGDIIDGKCQLVFGSPESWLLNQKWRNMLASETYQNNLVGVVVDEVHAAYKWNPSPSIDCFCWTKHRDVSPSSYTWKLLHK</sequence>
<dbReference type="SUPFAM" id="SSF52540">
    <property type="entry name" value="P-loop containing nucleoside triphosphate hydrolases"/>
    <property type="match status" value="1"/>
</dbReference>
<feature type="domain" description="NPHP4 Ig-like" evidence="2">
    <location>
        <begin position="127"/>
        <end position="219"/>
    </location>
</feature>
<evidence type="ECO:0000313" key="3">
    <source>
        <dbReference type="EMBL" id="KAK7879969.1"/>
    </source>
</evidence>
<dbReference type="InterPro" id="IPR029775">
    <property type="entry name" value="NPHP4"/>
</dbReference>
<evidence type="ECO:0000313" key="4">
    <source>
        <dbReference type="Proteomes" id="UP001460270"/>
    </source>
</evidence>
<dbReference type="Gene3D" id="3.40.50.300">
    <property type="entry name" value="P-loop containing nucleotide triphosphate hydrolases"/>
    <property type="match status" value="1"/>
</dbReference>
<dbReference type="Pfam" id="PF26015">
    <property type="entry name" value="Ig_NPH4_3rd"/>
    <property type="match status" value="1"/>
</dbReference>
<proteinExistence type="predicted"/>
<dbReference type="AlphaFoldDB" id="A0AAW0MI92"/>
<evidence type="ECO:0000259" key="1">
    <source>
        <dbReference type="Pfam" id="PF26015"/>
    </source>
</evidence>
<feature type="domain" description="NPHP4 Ig-like" evidence="1">
    <location>
        <begin position="231"/>
        <end position="269"/>
    </location>
</feature>
<dbReference type="InterPro" id="IPR058686">
    <property type="entry name" value="Ig_NPHP4_3rd"/>
</dbReference>
<dbReference type="GO" id="GO:0035869">
    <property type="term" value="C:ciliary transition zone"/>
    <property type="evidence" value="ECO:0007669"/>
    <property type="project" value="TreeGrafter"/>
</dbReference>
<comment type="caution">
    <text evidence="3">The sequence shown here is derived from an EMBL/GenBank/DDBJ whole genome shotgun (WGS) entry which is preliminary data.</text>
</comment>
<name>A0AAW0MI92_9GOBI</name>
<gene>
    <name evidence="3" type="ORF">WMY93_033359</name>
</gene>
<dbReference type="InterPro" id="IPR027417">
    <property type="entry name" value="P-loop_NTPase"/>
</dbReference>